<dbReference type="NCBIfam" id="TIGR00634">
    <property type="entry name" value="recN"/>
    <property type="match status" value="1"/>
</dbReference>
<dbReference type="GO" id="GO:0009432">
    <property type="term" value="P:SOS response"/>
    <property type="evidence" value="ECO:0007669"/>
    <property type="project" value="TreeGrafter"/>
</dbReference>
<evidence type="ECO:0000256" key="8">
    <source>
        <dbReference type="ARBA" id="ARBA00033408"/>
    </source>
</evidence>
<evidence type="ECO:0000256" key="4">
    <source>
        <dbReference type="ARBA" id="ARBA00022741"/>
    </source>
</evidence>
<keyword evidence="10" id="KW-0175">Coiled coil</keyword>
<dbReference type="GO" id="GO:0006281">
    <property type="term" value="P:DNA repair"/>
    <property type="evidence" value="ECO:0007669"/>
    <property type="project" value="UniProtKB-KW"/>
</dbReference>
<sequence length="553" mass="61538">MLRRIHIRNFAIVDTVEIAFEPGMTTLTGETGAGKSILLDALGTCLGERADSSVLPNHAERAEIHVTFDLHDAWHAREWLRQQDLDDDDECILRRILQRNGRSQSYINGRPVPLQQLAALGGRLIGIHSQHAHQSLRRRDIQREILDAFGGHTTELARVGEYHQAYHRLHTAIQRLQSGQGRGAEIELLRYQVDELIGLNPNANELEELNHEQRRLASAEELIAICQSAIAVLYEDEQAVQNVLGGTVRQLAGRTDLDPAIAAAYGLFNEALVQIGEGCETLRHFVTGIEVDPDRLQQVEERLGQIADLARKHRVRPEELAECLQKLRNELDEQESAGAQLAELTKQMAEVETKYHAAATELSNARQRAASVLQEQVTSLTHELGMPTGELKIQVNLAAKTISPHGMDDVCFEVRTAPDQRFGPINKIASGGEISRIGLALEVATARTTRIPTLIFDEADSGIGGAVAEVVGRKLRQLGSHHQVLCVTHLPQVAAQAHHQLRVCKQTHHERTRTRVEPLDETSRTYEIARMLGGLEITENTVNHAREMLQRVN</sequence>
<evidence type="ECO:0000256" key="6">
    <source>
        <dbReference type="ARBA" id="ARBA00022840"/>
    </source>
</evidence>
<keyword evidence="6" id="KW-0067">ATP-binding</keyword>
<keyword evidence="13" id="KW-1185">Reference proteome</keyword>
<dbReference type="PANTHER" id="PTHR11059">
    <property type="entry name" value="DNA REPAIR PROTEIN RECN"/>
    <property type="match status" value="1"/>
</dbReference>
<dbReference type="STRING" id="314278.NB231_01029"/>
<dbReference type="Pfam" id="PF02463">
    <property type="entry name" value="SMC_N"/>
    <property type="match status" value="1"/>
</dbReference>
<dbReference type="HOGENOM" id="CLU_018297_3_1_6"/>
<evidence type="ECO:0000256" key="2">
    <source>
        <dbReference type="ARBA" id="ARBA00009441"/>
    </source>
</evidence>
<feature type="coiled-coil region" evidence="10">
    <location>
        <begin position="324"/>
        <end position="368"/>
    </location>
</feature>
<evidence type="ECO:0000313" key="13">
    <source>
        <dbReference type="Proteomes" id="UP000003374"/>
    </source>
</evidence>
<dbReference type="PIRSF" id="PIRSF003128">
    <property type="entry name" value="RecN"/>
    <property type="match status" value="1"/>
</dbReference>
<evidence type="ECO:0000256" key="7">
    <source>
        <dbReference type="ARBA" id="ARBA00023204"/>
    </source>
</evidence>
<keyword evidence="7 9" id="KW-0234">DNA repair</keyword>
<dbReference type="FunFam" id="3.40.50.300:FF:000319">
    <property type="entry name" value="DNA repair protein RecN"/>
    <property type="match status" value="1"/>
</dbReference>
<dbReference type="GO" id="GO:0006310">
    <property type="term" value="P:DNA recombination"/>
    <property type="evidence" value="ECO:0007669"/>
    <property type="project" value="InterPro"/>
</dbReference>
<dbReference type="GO" id="GO:0043590">
    <property type="term" value="C:bacterial nucleoid"/>
    <property type="evidence" value="ECO:0007669"/>
    <property type="project" value="TreeGrafter"/>
</dbReference>
<accession>A4BRX1</accession>
<dbReference type="AlphaFoldDB" id="A4BRX1"/>
<dbReference type="CDD" id="cd03241">
    <property type="entry name" value="ABC_RecN"/>
    <property type="match status" value="2"/>
</dbReference>
<evidence type="ECO:0000256" key="1">
    <source>
        <dbReference type="ARBA" id="ARBA00003618"/>
    </source>
</evidence>
<feature type="domain" description="RecF/RecN/SMC N-terminal" evidence="11">
    <location>
        <begin position="1"/>
        <end position="509"/>
    </location>
</feature>
<keyword evidence="5 9" id="KW-0227">DNA damage</keyword>
<dbReference type="Proteomes" id="UP000003374">
    <property type="component" value="Unassembled WGS sequence"/>
</dbReference>
<evidence type="ECO:0000259" key="11">
    <source>
        <dbReference type="Pfam" id="PF02463"/>
    </source>
</evidence>
<comment type="caution">
    <text evidence="12">The sequence shown here is derived from an EMBL/GenBank/DDBJ whole genome shotgun (WGS) entry which is preliminary data.</text>
</comment>
<dbReference type="FunFam" id="3.40.50.300:FF:000356">
    <property type="entry name" value="DNA repair protein RecN"/>
    <property type="match status" value="1"/>
</dbReference>
<comment type="function">
    <text evidence="1 9">May be involved in recombinational repair of damaged DNA.</text>
</comment>
<dbReference type="NCBIfam" id="NF008121">
    <property type="entry name" value="PRK10869.1"/>
    <property type="match status" value="1"/>
</dbReference>
<dbReference type="eggNOG" id="COG0497">
    <property type="taxonomic scope" value="Bacteria"/>
</dbReference>
<protein>
    <recommendedName>
        <fullName evidence="3 9">DNA repair protein RecN</fullName>
    </recommendedName>
    <alternativeName>
        <fullName evidence="8 9">Recombination protein N</fullName>
    </alternativeName>
</protein>
<dbReference type="EMBL" id="AAOF01000008">
    <property type="protein sequence ID" value="EAR21450.1"/>
    <property type="molecule type" value="Genomic_DNA"/>
</dbReference>
<dbReference type="SUPFAM" id="SSF52540">
    <property type="entry name" value="P-loop containing nucleoside triphosphate hydrolases"/>
    <property type="match status" value="1"/>
</dbReference>
<dbReference type="OrthoDB" id="9806954at2"/>
<gene>
    <name evidence="12" type="ORF">NB231_01029</name>
</gene>
<dbReference type="Gene3D" id="3.40.50.300">
    <property type="entry name" value="P-loop containing nucleotide triphosphate hydrolases"/>
    <property type="match status" value="2"/>
</dbReference>
<dbReference type="PANTHER" id="PTHR11059:SF0">
    <property type="entry name" value="DNA REPAIR PROTEIN RECN"/>
    <property type="match status" value="1"/>
</dbReference>
<dbReference type="RefSeq" id="WP_004998996.1">
    <property type="nucleotide sequence ID" value="NZ_CH672427.1"/>
</dbReference>
<dbReference type="InterPro" id="IPR004604">
    <property type="entry name" value="DNA_recomb/repair_RecN"/>
</dbReference>
<dbReference type="InterPro" id="IPR003395">
    <property type="entry name" value="RecF/RecN/SMC_N"/>
</dbReference>
<name>A4BRX1_9GAMM</name>
<evidence type="ECO:0000256" key="10">
    <source>
        <dbReference type="SAM" id="Coils"/>
    </source>
</evidence>
<evidence type="ECO:0000256" key="5">
    <source>
        <dbReference type="ARBA" id="ARBA00022763"/>
    </source>
</evidence>
<organism evidence="12 13">
    <name type="scientific">Nitrococcus mobilis Nb-231</name>
    <dbReference type="NCBI Taxonomy" id="314278"/>
    <lineage>
        <taxon>Bacteria</taxon>
        <taxon>Pseudomonadati</taxon>
        <taxon>Pseudomonadota</taxon>
        <taxon>Gammaproteobacteria</taxon>
        <taxon>Chromatiales</taxon>
        <taxon>Ectothiorhodospiraceae</taxon>
        <taxon>Nitrococcus</taxon>
    </lineage>
</organism>
<evidence type="ECO:0000313" key="12">
    <source>
        <dbReference type="EMBL" id="EAR21450.1"/>
    </source>
</evidence>
<evidence type="ECO:0000256" key="9">
    <source>
        <dbReference type="PIRNR" id="PIRNR003128"/>
    </source>
</evidence>
<evidence type="ECO:0000256" key="3">
    <source>
        <dbReference type="ARBA" id="ARBA00021315"/>
    </source>
</evidence>
<dbReference type="GO" id="GO:0005524">
    <property type="term" value="F:ATP binding"/>
    <property type="evidence" value="ECO:0007669"/>
    <property type="project" value="UniProtKB-KW"/>
</dbReference>
<proteinExistence type="inferred from homology"/>
<reference evidence="12 13" key="1">
    <citation type="submission" date="2006-02" db="EMBL/GenBank/DDBJ databases">
        <authorList>
            <person name="Waterbury J."/>
            <person name="Ferriera S."/>
            <person name="Johnson J."/>
            <person name="Kravitz S."/>
            <person name="Halpern A."/>
            <person name="Remington K."/>
            <person name="Beeson K."/>
            <person name="Tran B."/>
            <person name="Rogers Y.-H."/>
            <person name="Friedman R."/>
            <person name="Venter J.C."/>
        </authorList>
    </citation>
    <scope>NUCLEOTIDE SEQUENCE [LARGE SCALE GENOMIC DNA]</scope>
    <source>
        <strain evidence="12 13">Nb-231</strain>
    </source>
</reference>
<keyword evidence="4" id="KW-0547">Nucleotide-binding</keyword>
<dbReference type="InterPro" id="IPR027417">
    <property type="entry name" value="P-loop_NTPase"/>
</dbReference>
<comment type="similarity">
    <text evidence="2 9">Belongs to the RecN family.</text>
</comment>